<feature type="compositionally biased region" description="Polar residues" evidence="1">
    <location>
        <begin position="463"/>
        <end position="478"/>
    </location>
</feature>
<evidence type="ECO:0000256" key="1">
    <source>
        <dbReference type="SAM" id="MobiDB-lite"/>
    </source>
</evidence>
<evidence type="ECO:0000313" key="2">
    <source>
        <dbReference type="EMBL" id="JAP53048.1"/>
    </source>
</evidence>
<reference evidence="2" key="1">
    <citation type="submission" date="2016-01" db="EMBL/GenBank/DDBJ databases">
        <title>Reference transcriptome for the parasite Schistocephalus solidus: insights into the molecular evolution of parasitism.</title>
        <authorList>
            <person name="Hebert F.O."/>
            <person name="Grambauer S."/>
            <person name="Barber I."/>
            <person name="Landry C.R."/>
            <person name="Aubin-Horth N."/>
        </authorList>
    </citation>
    <scope>NUCLEOTIDE SEQUENCE</scope>
</reference>
<sequence>QSFMRSNDLSSPSDFSVVNYSNCDHRSDGVDTGVAFGAPPPSSPSSSAAATAVGVSQCLRPRCVVDNPDGARPPGSAGLNDQPSGGADIDFDPIRESQQGLAELLAAEMNYPDLRSSYKKLLPGASNNEAGQLGHLFASLSTDSGRKTDDPEAQISLSTQTPLIFSPPPGFEDSSNCTPPEDAVLLPFLAQQIAAQLDCPSTAASLLPSFLSARDFGAIYSQLLESVCCNRTAASASNTGGGGSSAGGVPSFADQTVINATASPSRTFSPLTAPTDPVMAACLLAYQNMLAVAQSTQNARQVSSWDGNGGDGKTTTDPSAAPVTEDHLAELSQRLLECARLSFRDAVAEYPASFEHNRHQQQQQQHSFSNFSRSLHMPGLINGCYNMNPGLDGQSFCLPGFNPDAFSKGRSVSSTNVSLNNVWSSQDAASSAPLAQSPRQQQPQAPNSAGRQLDHHQGDEPSSDQGQPATSPSGTQPPSAGLPSSAYRNFSCEPFNQPISEYSSLSQHYACLPSSSDLP</sequence>
<proteinExistence type="predicted"/>
<feature type="compositionally biased region" description="Low complexity" evidence="1">
    <location>
        <begin position="428"/>
        <end position="449"/>
    </location>
</feature>
<organism evidence="2">
    <name type="scientific">Schistocephalus solidus</name>
    <name type="common">Tapeworm</name>
    <dbReference type="NCBI Taxonomy" id="70667"/>
    <lineage>
        <taxon>Eukaryota</taxon>
        <taxon>Metazoa</taxon>
        <taxon>Spiralia</taxon>
        <taxon>Lophotrochozoa</taxon>
        <taxon>Platyhelminthes</taxon>
        <taxon>Cestoda</taxon>
        <taxon>Eucestoda</taxon>
        <taxon>Diphyllobothriidea</taxon>
        <taxon>Diphyllobothriidae</taxon>
        <taxon>Schistocephalus</taxon>
    </lineage>
</organism>
<feature type="region of interest" description="Disordered" evidence="1">
    <location>
        <begin position="31"/>
        <end position="51"/>
    </location>
</feature>
<feature type="non-terminal residue" evidence="2">
    <location>
        <position position="1"/>
    </location>
</feature>
<feature type="region of interest" description="Disordered" evidence="1">
    <location>
        <begin position="64"/>
        <end position="90"/>
    </location>
</feature>
<dbReference type="AlphaFoldDB" id="A0A0X3PN24"/>
<name>A0A0X3PN24_SCHSO</name>
<gene>
    <name evidence="2" type="ORF">TR146185</name>
</gene>
<accession>A0A0X3PN24</accession>
<feature type="region of interest" description="Disordered" evidence="1">
    <location>
        <begin position="301"/>
        <end position="321"/>
    </location>
</feature>
<feature type="region of interest" description="Disordered" evidence="1">
    <location>
        <begin position="428"/>
        <end position="490"/>
    </location>
</feature>
<protein>
    <submittedName>
        <fullName evidence="2">Uncharacterized protein</fullName>
    </submittedName>
</protein>
<dbReference type="EMBL" id="GEEE01010177">
    <property type="protein sequence ID" value="JAP53048.1"/>
    <property type="molecule type" value="Transcribed_RNA"/>
</dbReference>